<comment type="subunit">
    <text evidence="11">NDH-1 is composed of 14 different subunits. Subunits NuoA, H, J, K, L, M, N constitute the membrane sector of the complex.</text>
</comment>
<evidence type="ECO:0000256" key="9">
    <source>
        <dbReference type="ARBA" id="ARBA00023027"/>
    </source>
</evidence>
<dbReference type="GO" id="GO:0008137">
    <property type="term" value="F:NADH dehydrogenase (ubiquinone) activity"/>
    <property type="evidence" value="ECO:0007669"/>
    <property type="project" value="InterPro"/>
</dbReference>
<keyword evidence="9 11" id="KW-0520">NAD</keyword>
<dbReference type="InterPro" id="IPR000440">
    <property type="entry name" value="NADH_UbQ/plastoQ_OxRdtase_su3"/>
</dbReference>
<feature type="transmembrane region" description="Helical" evidence="11">
    <location>
        <begin position="94"/>
        <end position="113"/>
    </location>
</feature>
<reference evidence="13" key="1">
    <citation type="journal article" date="2020" name="mSystems">
        <title>Genome- and Community-Level Interaction Insights into Carbon Utilization and Element Cycling Functions of Hydrothermarchaeota in Hydrothermal Sediment.</title>
        <authorList>
            <person name="Zhou Z."/>
            <person name="Liu Y."/>
            <person name="Xu W."/>
            <person name="Pan J."/>
            <person name="Luo Z.H."/>
            <person name="Li M."/>
        </authorList>
    </citation>
    <scope>NUCLEOTIDE SEQUENCE [LARGE SCALE GENOMIC DNA]</scope>
    <source>
        <strain evidence="13">SpSt-289</strain>
    </source>
</reference>
<evidence type="ECO:0000256" key="2">
    <source>
        <dbReference type="ARBA" id="ARBA00008472"/>
    </source>
</evidence>
<keyword evidence="4 11" id="KW-1003">Cell membrane</keyword>
<keyword evidence="11" id="KW-0830">Ubiquinone</keyword>
<dbReference type="Pfam" id="PF00507">
    <property type="entry name" value="Oxidored_q4"/>
    <property type="match status" value="1"/>
</dbReference>
<gene>
    <name evidence="11" type="primary">nuoA</name>
    <name evidence="13" type="ORF">ENQ20_02870</name>
</gene>
<dbReference type="InterPro" id="IPR023043">
    <property type="entry name" value="NAD(P)H_OxRDtase_bac/plastid"/>
</dbReference>
<evidence type="ECO:0000256" key="5">
    <source>
        <dbReference type="ARBA" id="ARBA00022692"/>
    </source>
</evidence>
<dbReference type="GO" id="GO:0050136">
    <property type="term" value="F:NADH dehydrogenase (quinone) (non-electrogenic) activity"/>
    <property type="evidence" value="ECO:0007669"/>
    <property type="project" value="UniProtKB-UniRule"/>
</dbReference>
<keyword evidence="7 11" id="KW-1278">Translocase</keyword>
<feature type="transmembrane region" description="Helical" evidence="11">
    <location>
        <begin position="60"/>
        <end position="82"/>
    </location>
</feature>
<keyword evidence="6 11" id="KW-0874">Quinone</keyword>
<dbReference type="Gene3D" id="1.20.58.1610">
    <property type="entry name" value="NADH:ubiquinone/plastoquinone oxidoreductase, chain 3"/>
    <property type="match status" value="1"/>
</dbReference>
<dbReference type="GO" id="GO:0048038">
    <property type="term" value="F:quinone binding"/>
    <property type="evidence" value="ECO:0007669"/>
    <property type="project" value="UniProtKB-KW"/>
</dbReference>
<name>A0A7C1FMI3_9CHLR</name>
<comment type="subcellular location">
    <subcellularLocation>
        <location evidence="11 12">Cell membrane</location>
        <topology evidence="11 12">Multi-pass membrane protein</topology>
    </subcellularLocation>
    <subcellularLocation>
        <location evidence="1">Membrane</location>
        <topology evidence="1">Multi-pass membrane protein</topology>
    </subcellularLocation>
</comment>
<comment type="function">
    <text evidence="11">NDH-1 shuttles electrons from NADH, via FMN and iron-sulfur (Fe-S) centers, to quinones in the respiratory chain. The immediate electron acceptor for the enzyme in this species is believed to be ubiquinone. Couples the redox reaction to proton translocation (for every two electrons transferred, four hydrogen ions are translocated across the cytoplasmic membrane), and thus conserves the redox energy in a proton gradient.</text>
</comment>
<keyword evidence="3 11" id="KW-0813">Transport</keyword>
<dbReference type="GO" id="GO:0030964">
    <property type="term" value="C:NADH dehydrogenase complex"/>
    <property type="evidence" value="ECO:0007669"/>
    <property type="project" value="TreeGrafter"/>
</dbReference>
<sequence>MAQDYLPLLIFVLIATVFAFIAIGLPSVLGPKRKNEQKLEPYESGIIPFHDARRRFPVKYYLVAMLFLLFDIEVIFLFPWAGALLPLRDSYGPLVALAPIGFFLLLLILGLVYEWSKGALDWE</sequence>
<evidence type="ECO:0000256" key="10">
    <source>
        <dbReference type="ARBA" id="ARBA00023136"/>
    </source>
</evidence>
<evidence type="ECO:0000256" key="8">
    <source>
        <dbReference type="ARBA" id="ARBA00022989"/>
    </source>
</evidence>
<accession>A0A7C1FMI3</accession>
<dbReference type="InterPro" id="IPR038430">
    <property type="entry name" value="NDAH_ubi_oxred_su3_sf"/>
</dbReference>
<evidence type="ECO:0000313" key="13">
    <source>
        <dbReference type="EMBL" id="HDX30418.1"/>
    </source>
</evidence>
<organism evidence="13">
    <name type="scientific">Caldilinea aerophila</name>
    <dbReference type="NCBI Taxonomy" id="133453"/>
    <lineage>
        <taxon>Bacteria</taxon>
        <taxon>Bacillati</taxon>
        <taxon>Chloroflexota</taxon>
        <taxon>Caldilineae</taxon>
        <taxon>Caldilineales</taxon>
        <taxon>Caldilineaceae</taxon>
        <taxon>Caldilinea</taxon>
    </lineage>
</organism>
<keyword evidence="10 11" id="KW-0472">Membrane</keyword>
<comment type="caution">
    <text evidence="13">The sequence shown here is derived from an EMBL/GenBank/DDBJ whole genome shotgun (WGS) entry which is preliminary data.</text>
</comment>
<feature type="transmembrane region" description="Helical" evidence="11">
    <location>
        <begin position="6"/>
        <end position="29"/>
    </location>
</feature>
<dbReference type="GO" id="GO:0005886">
    <property type="term" value="C:plasma membrane"/>
    <property type="evidence" value="ECO:0007669"/>
    <property type="project" value="UniProtKB-SubCell"/>
</dbReference>
<evidence type="ECO:0000256" key="4">
    <source>
        <dbReference type="ARBA" id="ARBA00022475"/>
    </source>
</evidence>
<dbReference type="PANTHER" id="PTHR11058:SF22">
    <property type="entry name" value="NADH-QUINONE OXIDOREDUCTASE SUBUNIT A"/>
    <property type="match status" value="1"/>
</dbReference>
<evidence type="ECO:0000256" key="1">
    <source>
        <dbReference type="ARBA" id="ARBA00004141"/>
    </source>
</evidence>
<keyword evidence="8 11" id="KW-1133">Transmembrane helix</keyword>
<dbReference type="PANTHER" id="PTHR11058">
    <property type="entry name" value="NADH-UBIQUINONE OXIDOREDUCTASE CHAIN 3"/>
    <property type="match status" value="1"/>
</dbReference>
<comment type="catalytic activity">
    <reaction evidence="11 12">
        <text>a quinone + NADH + 5 H(+)(in) = a quinol + NAD(+) + 4 H(+)(out)</text>
        <dbReference type="Rhea" id="RHEA:57888"/>
        <dbReference type="ChEBI" id="CHEBI:15378"/>
        <dbReference type="ChEBI" id="CHEBI:24646"/>
        <dbReference type="ChEBI" id="CHEBI:57540"/>
        <dbReference type="ChEBI" id="CHEBI:57945"/>
        <dbReference type="ChEBI" id="CHEBI:132124"/>
    </reaction>
</comment>
<protein>
    <recommendedName>
        <fullName evidence="11">NADH-quinone oxidoreductase subunit A</fullName>
        <ecNumber evidence="11">7.1.1.-</ecNumber>
    </recommendedName>
    <alternativeName>
        <fullName evidence="11">NADH dehydrogenase I subunit A</fullName>
    </alternativeName>
    <alternativeName>
        <fullName evidence="11">NDH-1 subunit A</fullName>
    </alternativeName>
    <alternativeName>
        <fullName evidence="11">NUO1</fullName>
    </alternativeName>
</protein>
<proteinExistence type="inferred from homology"/>
<comment type="similarity">
    <text evidence="2 11 12">Belongs to the complex I subunit 3 family.</text>
</comment>
<dbReference type="EMBL" id="DSMG01000038">
    <property type="protein sequence ID" value="HDX30418.1"/>
    <property type="molecule type" value="Genomic_DNA"/>
</dbReference>
<dbReference type="HAMAP" id="MF_01394">
    <property type="entry name" value="NDH1_NuoA"/>
    <property type="match status" value="1"/>
</dbReference>
<evidence type="ECO:0000256" key="3">
    <source>
        <dbReference type="ARBA" id="ARBA00022448"/>
    </source>
</evidence>
<evidence type="ECO:0000256" key="7">
    <source>
        <dbReference type="ARBA" id="ARBA00022967"/>
    </source>
</evidence>
<keyword evidence="5 11" id="KW-0812">Transmembrane</keyword>
<evidence type="ECO:0000256" key="11">
    <source>
        <dbReference type="HAMAP-Rule" id="MF_01394"/>
    </source>
</evidence>
<evidence type="ECO:0000256" key="6">
    <source>
        <dbReference type="ARBA" id="ARBA00022719"/>
    </source>
</evidence>
<dbReference type="EC" id="7.1.1.-" evidence="11"/>
<evidence type="ECO:0000256" key="12">
    <source>
        <dbReference type="RuleBase" id="RU003639"/>
    </source>
</evidence>
<dbReference type="AlphaFoldDB" id="A0A7C1FMI3"/>